<dbReference type="Proteomes" id="UP000057737">
    <property type="component" value="Unassembled WGS sequence"/>
</dbReference>
<protein>
    <submittedName>
        <fullName evidence="2">Uncharacterized protein</fullName>
    </submittedName>
</protein>
<gene>
    <name evidence="2" type="ORF">AS156_30905</name>
</gene>
<evidence type="ECO:0000313" key="3">
    <source>
        <dbReference type="Proteomes" id="UP000057737"/>
    </source>
</evidence>
<sequence>MPIADAIAARLTCASESVAASFLMSLWALVPMIRFMSPKVMFLSFECWLALNAGPTYGAEDRPHIG</sequence>
<comment type="caution">
    <text evidence="2">The sequence shown here is derived from an EMBL/GenBank/DDBJ whole genome shotgun (WGS) entry which is preliminary data.</text>
</comment>
<dbReference type="EMBL" id="LNCU01000029">
    <property type="protein sequence ID" value="KWV59657.1"/>
    <property type="molecule type" value="Genomic_DNA"/>
</dbReference>
<keyword evidence="1" id="KW-0812">Transmembrane</keyword>
<name>A0A120FR72_9BRAD</name>
<proteinExistence type="predicted"/>
<keyword evidence="1" id="KW-1133">Transmembrane helix</keyword>
<organism evidence="2 3">
    <name type="scientific">Bradyrhizobium macuxiense</name>
    <dbReference type="NCBI Taxonomy" id="1755647"/>
    <lineage>
        <taxon>Bacteria</taxon>
        <taxon>Pseudomonadati</taxon>
        <taxon>Pseudomonadota</taxon>
        <taxon>Alphaproteobacteria</taxon>
        <taxon>Hyphomicrobiales</taxon>
        <taxon>Nitrobacteraceae</taxon>
        <taxon>Bradyrhizobium</taxon>
    </lineage>
</organism>
<evidence type="ECO:0000313" key="2">
    <source>
        <dbReference type="EMBL" id="KWV59657.1"/>
    </source>
</evidence>
<feature type="transmembrane region" description="Helical" evidence="1">
    <location>
        <begin position="18"/>
        <end position="36"/>
    </location>
</feature>
<keyword evidence="3" id="KW-1185">Reference proteome</keyword>
<accession>A0A120FR72</accession>
<evidence type="ECO:0000256" key="1">
    <source>
        <dbReference type="SAM" id="Phobius"/>
    </source>
</evidence>
<dbReference type="AlphaFoldDB" id="A0A120FR72"/>
<reference evidence="2 3" key="1">
    <citation type="submission" date="2015-11" db="EMBL/GenBank/DDBJ databases">
        <title>Draft Genome Sequence of the Strain BR 10303 (Bradyrhizobium sp.) isolated from nodules of Centrolobium paraense.</title>
        <authorList>
            <person name="Zelli J.E."/>
            <person name="Simoes-Araujo J.L."/>
            <person name="Barauna A.C."/>
            <person name="Silva K."/>
        </authorList>
    </citation>
    <scope>NUCLEOTIDE SEQUENCE [LARGE SCALE GENOMIC DNA]</scope>
    <source>
        <strain evidence="2 3">BR 10303</strain>
    </source>
</reference>
<keyword evidence="1" id="KW-0472">Membrane</keyword>